<reference evidence="2" key="2">
    <citation type="submission" date="2023-05" db="EMBL/GenBank/DDBJ databases">
        <authorList>
            <consortium name="Lawrence Berkeley National Laboratory"/>
            <person name="Steindorff A."/>
            <person name="Hensen N."/>
            <person name="Bonometti L."/>
            <person name="Westerberg I."/>
            <person name="Brannstrom I.O."/>
            <person name="Guillou S."/>
            <person name="Cros-Aarteil S."/>
            <person name="Calhoun S."/>
            <person name="Haridas S."/>
            <person name="Kuo A."/>
            <person name="Mondo S."/>
            <person name="Pangilinan J."/>
            <person name="Riley R."/>
            <person name="Labutti K."/>
            <person name="Andreopoulos B."/>
            <person name="Lipzen A."/>
            <person name="Chen C."/>
            <person name="Yanf M."/>
            <person name="Daum C."/>
            <person name="Ng V."/>
            <person name="Clum A."/>
            <person name="Ohm R."/>
            <person name="Martin F."/>
            <person name="Silar P."/>
            <person name="Natvig D."/>
            <person name="Lalanne C."/>
            <person name="Gautier V."/>
            <person name="Ament-Velasquez S.L."/>
            <person name="Kruys A."/>
            <person name="Hutchinson M.I."/>
            <person name="Powell A.J."/>
            <person name="Barry K."/>
            <person name="Miller A.N."/>
            <person name="Grigoriev I.V."/>
            <person name="Debuchy R."/>
            <person name="Gladieux P."/>
            <person name="Thoren M.H."/>
            <person name="Johannesson H."/>
        </authorList>
    </citation>
    <scope>NUCLEOTIDE SEQUENCE</scope>
    <source>
        <strain evidence="2">CBS 892.96</strain>
    </source>
</reference>
<dbReference type="Proteomes" id="UP001302321">
    <property type="component" value="Unassembled WGS sequence"/>
</dbReference>
<feature type="compositionally biased region" description="Polar residues" evidence="1">
    <location>
        <begin position="63"/>
        <end position="74"/>
    </location>
</feature>
<name>A0AAN7ADB4_9PEZI</name>
<comment type="caution">
    <text evidence="2">The sequence shown here is derived from an EMBL/GenBank/DDBJ whole genome shotgun (WGS) entry which is preliminary data.</text>
</comment>
<accession>A0AAN7ADB4</accession>
<organism evidence="2 3">
    <name type="scientific">Triangularia setosa</name>
    <dbReference type="NCBI Taxonomy" id="2587417"/>
    <lineage>
        <taxon>Eukaryota</taxon>
        <taxon>Fungi</taxon>
        <taxon>Dikarya</taxon>
        <taxon>Ascomycota</taxon>
        <taxon>Pezizomycotina</taxon>
        <taxon>Sordariomycetes</taxon>
        <taxon>Sordariomycetidae</taxon>
        <taxon>Sordariales</taxon>
        <taxon>Podosporaceae</taxon>
        <taxon>Triangularia</taxon>
    </lineage>
</organism>
<dbReference type="EMBL" id="MU866083">
    <property type="protein sequence ID" value="KAK4181840.1"/>
    <property type="molecule type" value="Genomic_DNA"/>
</dbReference>
<sequence length="262" mass="30030">MWLVEELPQFLFRRTKLLHFENGNPPDKSLRCLWRRLSCNHLKLEDLRRHRPAFNPASIPAQADTTCRNSSRDPNSAKAGRSRMLQGWNQASGEPIRAMAATVVSDIEYRAFGHQLDLLCALPSLRQMIPGCATREQKRNHCGSRRRRMGAVDEELRILGGPYEPRKSRDNRDPSGDPCIFCLPETHLHQIIKWLLTDQLCMDRLCTSITSTMRWSPTPGQKTPGRTELWQEPFPRRCCASALMRPRPYCLADGVSSFRGFS</sequence>
<evidence type="ECO:0000313" key="2">
    <source>
        <dbReference type="EMBL" id="KAK4181840.1"/>
    </source>
</evidence>
<evidence type="ECO:0000313" key="3">
    <source>
        <dbReference type="Proteomes" id="UP001302321"/>
    </source>
</evidence>
<protein>
    <submittedName>
        <fullName evidence="2">Uncharacterized protein</fullName>
    </submittedName>
</protein>
<reference evidence="2" key="1">
    <citation type="journal article" date="2023" name="Mol. Phylogenet. Evol.">
        <title>Genome-scale phylogeny and comparative genomics of the fungal order Sordariales.</title>
        <authorList>
            <person name="Hensen N."/>
            <person name="Bonometti L."/>
            <person name="Westerberg I."/>
            <person name="Brannstrom I.O."/>
            <person name="Guillou S."/>
            <person name="Cros-Aarteil S."/>
            <person name="Calhoun S."/>
            <person name="Haridas S."/>
            <person name="Kuo A."/>
            <person name="Mondo S."/>
            <person name="Pangilinan J."/>
            <person name="Riley R."/>
            <person name="LaButti K."/>
            <person name="Andreopoulos B."/>
            <person name="Lipzen A."/>
            <person name="Chen C."/>
            <person name="Yan M."/>
            <person name="Daum C."/>
            <person name="Ng V."/>
            <person name="Clum A."/>
            <person name="Steindorff A."/>
            <person name="Ohm R.A."/>
            <person name="Martin F."/>
            <person name="Silar P."/>
            <person name="Natvig D.O."/>
            <person name="Lalanne C."/>
            <person name="Gautier V."/>
            <person name="Ament-Velasquez S.L."/>
            <person name="Kruys A."/>
            <person name="Hutchinson M.I."/>
            <person name="Powell A.J."/>
            <person name="Barry K."/>
            <person name="Miller A.N."/>
            <person name="Grigoriev I.V."/>
            <person name="Debuchy R."/>
            <person name="Gladieux P."/>
            <person name="Hiltunen Thoren M."/>
            <person name="Johannesson H."/>
        </authorList>
    </citation>
    <scope>NUCLEOTIDE SEQUENCE</scope>
    <source>
        <strain evidence="2">CBS 892.96</strain>
    </source>
</reference>
<feature type="region of interest" description="Disordered" evidence="1">
    <location>
        <begin position="55"/>
        <end position="84"/>
    </location>
</feature>
<gene>
    <name evidence="2" type="ORF">QBC36DRAFT_475</name>
</gene>
<dbReference type="AlphaFoldDB" id="A0AAN7ADB4"/>
<proteinExistence type="predicted"/>
<evidence type="ECO:0000256" key="1">
    <source>
        <dbReference type="SAM" id="MobiDB-lite"/>
    </source>
</evidence>
<keyword evidence="3" id="KW-1185">Reference proteome</keyword>